<accession>A0ABQ9DJE4</accession>
<sequence length="200" mass="22546">MTEMEPHHCLSVSEGMCQRMNHVLFTGAEQQDKRQRTETDEQKAPPEHEEELLFCVCDCRLEYITQRSCGVSFVDIQNHQDAKAMCFQMALVDQGGEDLQPPDHFCGHPLDLLQQVHVIPVLGTPELEAALQVEAHLLPTLLWMQPRAWMVSGLPVHMAGSTRISPDCHDFSNINFKYMESGLTTASVKILNGHEPDVLL</sequence>
<comment type="caution">
    <text evidence="1">The sequence shown here is derived from an EMBL/GenBank/DDBJ whole genome shotgun (WGS) entry which is preliminary data.</text>
</comment>
<protein>
    <submittedName>
        <fullName evidence="1">Uncharacterized protein</fullName>
    </submittedName>
</protein>
<dbReference type="EMBL" id="WHWB01033471">
    <property type="protein sequence ID" value="KAJ7419661.1"/>
    <property type="molecule type" value="Genomic_DNA"/>
</dbReference>
<dbReference type="Proteomes" id="UP001145742">
    <property type="component" value="Unassembled WGS sequence"/>
</dbReference>
<reference evidence="1" key="1">
    <citation type="submission" date="2019-10" db="EMBL/GenBank/DDBJ databases">
        <authorList>
            <person name="Soares A.E.R."/>
            <person name="Aleixo A."/>
            <person name="Schneider P."/>
            <person name="Miyaki C.Y."/>
            <person name="Schneider M.P."/>
            <person name="Mello C."/>
            <person name="Vasconcelos A.T.R."/>
        </authorList>
    </citation>
    <scope>NUCLEOTIDE SEQUENCE</scope>
    <source>
        <tissue evidence="1">Muscle</tissue>
    </source>
</reference>
<keyword evidence="2" id="KW-1185">Reference proteome</keyword>
<name>A0ABQ9DJE4_9PASS</name>
<gene>
    <name evidence="1" type="ORF">WISP_52725</name>
</gene>
<evidence type="ECO:0000313" key="2">
    <source>
        <dbReference type="Proteomes" id="UP001145742"/>
    </source>
</evidence>
<organism evidence="1 2">
    <name type="scientific">Willisornis vidua</name>
    <name type="common">Xingu scale-backed antbird</name>
    <dbReference type="NCBI Taxonomy" id="1566151"/>
    <lineage>
        <taxon>Eukaryota</taxon>
        <taxon>Metazoa</taxon>
        <taxon>Chordata</taxon>
        <taxon>Craniata</taxon>
        <taxon>Vertebrata</taxon>
        <taxon>Euteleostomi</taxon>
        <taxon>Archelosauria</taxon>
        <taxon>Archosauria</taxon>
        <taxon>Dinosauria</taxon>
        <taxon>Saurischia</taxon>
        <taxon>Theropoda</taxon>
        <taxon>Coelurosauria</taxon>
        <taxon>Aves</taxon>
        <taxon>Neognathae</taxon>
        <taxon>Neoaves</taxon>
        <taxon>Telluraves</taxon>
        <taxon>Australaves</taxon>
        <taxon>Passeriformes</taxon>
        <taxon>Thamnophilidae</taxon>
        <taxon>Willisornis</taxon>
    </lineage>
</organism>
<proteinExistence type="predicted"/>
<evidence type="ECO:0000313" key="1">
    <source>
        <dbReference type="EMBL" id="KAJ7419661.1"/>
    </source>
</evidence>